<protein>
    <submittedName>
        <fullName evidence="1">6435_t:CDS:1</fullName>
    </submittedName>
</protein>
<name>A0ABN7WR01_GIGMA</name>
<feature type="non-terminal residue" evidence="1">
    <location>
        <position position="91"/>
    </location>
</feature>
<accession>A0ABN7WR01</accession>
<gene>
    <name evidence="1" type="ORF">GMARGA_LOCUS34072</name>
</gene>
<organism evidence="1 2">
    <name type="scientific">Gigaspora margarita</name>
    <dbReference type="NCBI Taxonomy" id="4874"/>
    <lineage>
        <taxon>Eukaryota</taxon>
        <taxon>Fungi</taxon>
        <taxon>Fungi incertae sedis</taxon>
        <taxon>Mucoromycota</taxon>
        <taxon>Glomeromycotina</taxon>
        <taxon>Glomeromycetes</taxon>
        <taxon>Diversisporales</taxon>
        <taxon>Gigasporaceae</taxon>
        <taxon>Gigaspora</taxon>
    </lineage>
</organism>
<evidence type="ECO:0000313" key="2">
    <source>
        <dbReference type="Proteomes" id="UP000789901"/>
    </source>
</evidence>
<evidence type="ECO:0000313" key="1">
    <source>
        <dbReference type="EMBL" id="CAG8838631.1"/>
    </source>
</evidence>
<sequence>MTHLGNSYYRFVDEFHVIRSDQPVTIRYSFKTNNEGLVRTNSTYTKINQGSIMLSPYTMWKLKLNPNEKDDFSKLRTYEDKVNLELVGHGT</sequence>
<reference evidence="1 2" key="1">
    <citation type="submission" date="2021-06" db="EMBL/GenBank/DDBJ databases">
        <authorList>
            <person name="Kallberg Y."/>
            <person name="Tangrot J."/>
            <person name="Rosling A."/>
        </authorList>
    </citation>
    <scope>NUCLEOTIDE SEQUENCE [LARGE SCALE GENOMIC DNA]</scope>
    <source>
        <strain evidence="1 2">120-4 pot B 10/14</strain>
    </source>
</reference>
<comment type="caution">
    <text evidence="1">The sequence shown here is derived from an EMBL/GenBank/DDBJ whole genome shotgun (WGS) entry which is preliminary data.</text>
</comment>
<proteinExistence type="predicted"/>
<dbReference type="Proteomes" id="UP000789901">
    <property type="component" value="Unassembled WGS sequence"/>
</dbReference>
<dbReference type="EMBL" id="CAJVQB010058556">
    <property type="protein sequence ID" value="CAG8838631.1"/>
    <property type="molecule type" value="Genomic_DNA"/>
</dbReference>
<keyword evidence="2" id="KW-1185">Reference proteome</keyword>